<organism evidence="2 3">
    <name type="scientific">Mucilaginibacter oryzae</name>
    <dbReference type="NCBI Taxonomy" id="468058"/>
    <lineage>
        <taxon>Bacteria</taxon>
        <taxon>Pseudomonadati</taxon>
        <taxon>Bacteroidota</taxon>
        <taxon>Sphingobacteriia</taxon>
        <taxon>Sphingobacteriales</taxon>
        <taxon>Sphingobacteriaceae</taxon>
        <taxon>Mucilaginibacter</taxon>
    </lineage>
</organism>
<keyword evidence="3" id="KW-1185">Reference proteome</keyword>
<evidence type="ECO:0000313" key="2">
    <source>
        <dbReference type="EMBL" id="PWK78267.1"/>
    </source>
</evidence>
<evidence type="ECO:0000313" key="3">
    <source>
        <dbReference type="Proteomes" id="UP000245678"/>
    </source>
</evidence>
<dbReference type="Proteomes" id="UP000245678">
    <property type="component" value="Unassembled WGS sequence"/>
</dbReference>
<dbReference type="EMBL" id="QGHA01000003">
    <property type="protein sequence ID" value="PWK78267.1"/>
    <property type="molecule type" value="Genomic_DNA"/>
</dbReference>
<proteinExistence type="predicted"/>
<feature type="domain" description="PIN" evidence="1">
    <location>
        <begin position="7"/>
        <end position="46"/>
    </location>
</feature>
<accession>A0A316HCX7</accession>
<reference evidence="2 3" key="1">
    <citation type="submission" date="2018-05" db="EMBL/GenBank/DDBJ databases">
        <title>Genomic Encyclopedia of Archaeal and Bacterial Type Strains, Phase II (KMG-II): from individual species to whole genera.</title>
        <authorList>
            <person name="Goeker M."/>
        </authorList>
    </citation>
    <scope>NUCLEOTIDE SEQUENCE [LARGE SCALE GENOMIC DNA]</scope>
    <source>
        <strain evidence="2 3">DSM 19975</strain>
    </source>
</reference>
<dbReference type="Pfam" id="PF13470">
    <property type="entry name" value="PIN_3"/>
    <property type="match status" value="1"/>
</dbReference>
<dbReference type="InterPro" id="IPR002716">
    <property type="entry name" value="PIN_dom"/>
</dbReference>
<gene>
    <name evidence="2" type="ORF">LX99_02107</name>
</gene>
<name>A0A316HCX7_9SPHI</name>
<protein>
    <submittedName>
        <fullName evidence="2">PIN domain-containing protein</fullName>
    </submittedName>
</protein>
<comment type="caution">
    <text evidence="2">The sequence shown here is derived from an EMBL/GenBank/DDBJ whole genome shotgun (WGS) entry which is preliminary data.</text>
</comment>
<evidence type="ECO:0000259" key="1">
    <source>
        <dbReference type="Pfam" id="PF13470"/>
    </source>
</evidence>
<sequence length="77" mass="8651">MLLNLNNVRKVDVYFGWKLIEQDPDDNKFVDAAIAGSADFIVTNDAHFQGLILIDFPKVNVISIDTFLDLISNQPLT</sequence>
<dbReference type="AlphaFoldDB" id="A0A316HCX7"/>